<organism evidence="2 3">
    <name type="scientific">Symbiodinium pilosum</name>
    <name type="common">Dinoflagellate</name>
    <dbReference type="NCBI Taxonomy" id="2952"/>
    <lineage>
        <taxon>Eukaryota</taxon>
        <taxon>Sar</taxon>
        <taxon>Alveolata</taxon>
        <taxon>Dinophyceae</taxon>
        <taxon>Suessiales</taxon>
        <taxon>Symbiodiniaceae</taxon>
        <taxon>Symbiodinium</taxon>
    </lineage>
</organism>
<name>A0A812SDP9_SYMPI</name>
<dbReference type="EMBL" id="CAJNIZ010024280">
    <property type="protein sequence ID" value="CAE7475367.1"/>
    <property type="molecule type" value="Genomic_DNA"/>
</dbReference>
<feature type="non-terminal residue" evidence="2">
    <location>
        <position position="243"/>
    </location>
</feature>
<accession>A0A812SDP9</accession>
<keyword evidence="3" id="KW-1185">Reference proteome</keyword>
<gene>
    <name evidence="2" type="ORF">SPIL2461_LOCUS12080</name>
</gene>
<evidence type="ECO:0000313" key="2">
    <source>
        <dbReference type="EMBL" id="CAE7475367.1"/>
    </source>
</evidence>
<proteinExistence type="predicted"/>
<evidence type="ECO:0000256" key="1">
    <source>
        <dbReference type="SAM" id="MobiDB-lite"/>
    </source>
</evidence>
<sequence length="243" mass="26365">GELTMSAPPVLPKEDAQDTPPVAAVLELPRGDAQKWLQAHLAPAKLESSQAEPVEMQPVFGENSSNTSDAIADAAQEEPVSATSARGFLSRGKRRRSLARLRSLCDGAEEVATKALAAAVGCVGEGDVRKWLQVAQDALKPEVWVDSRRALQQRADEAASALLAAQRAKAESPTEALATAERALGDLLIWRCQAASTLRSRSSFKSTLQEAFRGELLTTKQWSRFFHIHKEVVARQLPEADFK</sequence>
<dbReference type="Proteomes" id="UP000649617">
    <property type="component" value="Unassembled WGS sequence"/>
</dbReference>
<protein>
    <submittedName>
        <fullName evidence="2">Uncharacterized protein</fullName>
    </submittedName>
</protein>
<reference evidence="2" key="1">
    <citation type="submission" date="2021-02" db="EMBL/GenBank/DDBJ databases">
        <authorList>
            <person name="Dougan E. K."/>
            <person name="Rhodes N."/>
            <person name="Thang M."/>
            <person name="Chan C."/>
        </authorList>
    </citation>
    <scope>NUCLEOTIDE SEQUENCE</scope>
</reference>
<evidence type="ECO:0000313" key="3">
    <source>
        <dbReference type="Proteomes" id="UP000649617"/>
    </source>
</evidence>
<feature type="non-terminal residue" evidence="2">
    <location>
        <position position="1"/>
    </location>
</feature>
<comment type="caution">
    <text evidence="2">The sequence shown here is derived from an EMBL/GenBank/DDBJ whole genome shotgun (WGS) entry which is preliminary data.</text>
</comment>
<dbReference type="AlphaFoldDB" id="A0A812SDP9"/>
<feature type="region of interest" description="Disordered" evidence="1">
    <location>
        <begin position="1"/>
        <end position="22"/>
    </location>
</feature>